<dbReference type="EMBL" id="CP053562">
    <property type="protein sequence ID" value="QPZ91053.1"/>
    <property type="molecule type" value="Genomic_DNA"/>
</dbReference>
<reference evidence="1 2" key="1">
    <citation type="submission" date="2020-05" db="EMBL/GenBank/DDBJ databases">
        <title>Thioclava electrotropha strain Elox9 finished genome.</title>
        <authorList>
            <person name="Rowe A.R."/>
            <person name="Wilbanks E.G."/>
        </authorList>
    </citation>
    <scope>NUCLEOTIDE SEQUENCE [LARGE SCALE GENOMIC DNA]</scope>
    <source>
        <strain evidence="1 2">Elox9</strain>
    </source>
</reference>
<dbReference type="Proteomes" id="UP000192422">
    <property type="component" value="Chromosome"/>
</dbReference>
<gene>
    <name evidence="1" type="ORF">AKL02_009140</name>
</gene>
<evidence type="ECO:0000313" key="2">
    <source>
        <dbReference type="Proteomes" id="UP000192422"/>
    </source>
</evidence>
<protein>
    <submittedName>
        <fullName evidence="1">Uncharacterized protein</fullName>
    </submittedName>
</protein>
<dbReference type="RefSeq" id="WP_133051952.1">
    <property type="nucleotide sequence ID" value="NZ_CP053562.1"/>
</dbReference>
<accession>A0ABX6YTN8</accession>
<evidence type="ECO:0000313" key="1">
    <source>
        <dbReference type="EMBL" id="QPZ91053.1"/>
    </source>
</evidence>
<name>A0ABX6YTN8_9RHOB</name>
<sequence length="305" mass="34875">MSGKRLAKLCHASIDHLLGDDKALCEQAYANILKEISSIRQVEAASPDEVTLELWYGVYLQFPDDKAPKTKAYLYRLLASSQSLTRKINEEGPIYLRELLRAEGTPEWRTWFNLLSQRLESQTSAPEDVSEALNIMGILGLAIVWILERVERTGLDHTDQKKYLQNYFEILFGEEEGRANPAKSVAKLLKYAFQESKLEKKSEFIHHAFGASESQVREAKRFFAGSAIPSYSQTIHALEVAIEMDEDDRKAWRWFVIIAQLIGRSSRRLEQLKTPIPNGQQPHAIYYEAMRTLLRERPASAMPSD</sequence>
<organism evidence="1 2">
    <name type="scientific">Thioclava electrotropha</name>
    <dbReference type="NCBI Taxonomy" id="1549850"/>
    <lineage>
        <taxon>Bacteria</taxon>
        <taxon>Pseudomonadati</taxon>
        <taxon>Pseudomonadota</taxon>
        <taxon>Alphaproteobacteria</taxon>
        <taxon>Rhodobacterales</taxon>
        <taxon>Paracoccaceae</taxon>
        <taxon>Thioclava</taxon>
    </lineage>
</organism>
<proteinExistence type="predicted"/>
<keyword evidence="2" id="KW-1185">Reference proteome</keyword>